<gene>
    <name evidence="3" type="ORF">FSPOR_8774</name>
</gene>
<feature type="compositionally biased region" description="Basic and acidic residues" evidence="1">
    <location>
        <begin position="127"/>
        <end position="138"/>
    </location>
</feature>
<protein>
    <recommendedName>
        <fullName evidence="2">BZIP domain-containing protein</fullName>
    </recommendedName>
</protein>
<dbReference type="AlphaFoldDB" id="A0A395RTM1"/>
<feature type="compositionally biased region" description="Polar residues" evidence="1">
    <location>
        <begin position="88"/>
        <end position="106"/>
    </location>
</feature>
<name>A0A395RTM1_FUSSP</name>
<feature type="region of interest" description="Disordered" evidence="1">
    <location>
        <begin position="79"/>
        <end position="154"/>
    </location>
</feature>
<dbReference type="Proteomes" id="UP000266152">
    <property type="component" value="Unassembled WGS sequence"/>
</dbReference>
<dbReference type="STRING" id="5514.A0A395RTM1"/>
<comment type="caution">
    <text evidence="3">The sequence shown here is derived from an EMBL/GenBank/DDBJ whole genome shotgun (WGS) entry which is preliminary data.</text>
</comment>
<keyword evidence="4" id="KW-1185">Reference proteome</keyword>
<dbReference type="InterPro" id="IPR046347">
    <property type="entry name" value="bZIP_sf"/>
</dbReference>
<evidence type="ECO:0000313" key="3">
    <source>
        <dbReference type="EMBL" id="RGP63192.1"/>
    </source>
</evidence>
<dbReference type="EMBL" id="PXOF01000135">
    <property type="protein sequence ID" value="RGP63192.1"/>
    <property type="molecule type" value="Genomic_DNA"/>
</dbReference>
<proteinExistence type="predicted"/>
<dbReference type="InterPro" id="IPR004827">
    <property type="entry name" value="bZIP"/>
</dbReference>
<dbReference type="PROSITE" id="PS00036">
    <property type="entry name" value="BZIP_BASIC"/>
    <property type="match status" value="1"/>
</dbReference>
<evidence type="ECO:0000313" key="4">
    <source>
        <dbReference type="Proteomes" id="UP000266152"/>
    </source>
</evidence>
<organism evidence="3 4">
    <name type="scientific">Fusarium sporotrichioides</name>
    <dbReference type="NCBI Taxonomy" id="5514"/>
    <lineage>
        <taxon>Eukaryota</taxon>
        <taxon>Fungi</taxon>
        <taxon>Dikarya</taxon>
        <taxon>Ascomycota</taxon>
        <taxon>Pezizomycotina</taxon>
        <taxon>Sordariomycetes</taxon>
        <taxon>Hypocreomycetidae</taxon>
        <taxon>Hypocreales</taxon>
        <taxon>Nectriaceae</taxon>
        <taxon>Fusarium</taxon>
    </lineage>
</organism>
<accession>A0A395RTM1</accession>
<evidence type="ECO:0000256" key="1">
    <source>
        <dbReference type="SAM" id="MobiDB-lite"/>
    </source>
</evidence>
<dbReference type="Gene3D" id="1.20.5.170">
    <property type="match status" value="1"/>
</dbReference>
<sequence>MVFNLDQSDDPSMDLECQPLATNNVDTMLDPVWEKYWATDPPNFPALYEPYDENVQHECNNVDFASNYTYTPTSSNLTGSVFSEDCPSPSQDPQLTSPKVSPGNSDGRQRSRSTQSNNRRKLKPIHTSRDPTKPYERKSSKRAQMKGATGDVCWDTKKGRSISKTAERKLSPLQYVNSEQSKKYQKRNQCASSKYRNRQREARENLEIVEKDMAQVNHGLSRCLTDLKDEVYHLKMKVFQHANCDCPLIQEYIANHVNRYIQELEDKRQYQQPEQYYGK</sequence>
<feature type="domain" description="BZIP" evidence="2">
    <location>
        <begin position="183"/>
        <end position="198"/>
    </location>
</feature>
<reference evidence="3 4" key="1">
    <citation type="journal article" date="2018" name="PLoS Pathog.">
        <title>Evolution of structural diversity of trichothecenes, a family of toxins produced by plant pathogenic and entomopathogenic fungi.</title>
        <authorList>
            <person name="Proctor R.H."/>
            <person name="McCormick S.P."/>
            <person name="Kim H.S."/>
            <person name="Cardoza R.E."/>
            <person name="Stanley A.M."/>
            <person name="Lindo L."/>
            <person name="Kelly A."/>
            <person name="Brown D.W."/>
            <person name="Lee T."/>
            <person name="Vaughan M.M."/>
            <person name="Alexander N.J."/>
            <person name="Busman M."/>
            <person name="Gutierrez S."/>
        </authorList>
    </citation>
    <scope>NUCLEOTIDE SEQUENCE [LARGE SCALE GENOMIC DNA]</scope>
    <source>
        <strain evidence="3 4">NRRL 3299</strain>
    </source>
</reference>
<dbReference type="GO" id="GO:0003700">
    <property type="term" value="F:DNA-binding transcription factor activity"/>
    <property type="evidence" value="ECO:0007669"/>
    <property type="project" value="InterPro"/>
</dbReference>
<dbReference type="SUPFAM" id="SSF57959">
    <property type="entry name" value="Leucine zipper domain"/>
    <property type="match status" value="1"/>
</dbReference>
<evidence type="ECO:0000259" key="2">
    <source>
        <dbReference type="PROSITE" id="PS00036"/>
    </source>
</evidence>